<dbReference type="RefSeq" id="WP_284154660.1">
    <property type="nucleotide sequence ID" value="NZ_AP025516.1"/>
</dbReference>
<dbReference type="InterPro" id="IPR039001">
    <property type="entry name" value="Pal"/>
</dbReference>
<dbReference type="Pfam" id="PF00691">
    <property type="entry name" value="OmpA"/>
    <property type="match status" value="1"/>
</dbReference>
<evidence type="ECO:0000256" key="1">
    <source>
        <dbReference type="ARBA" id="ARBA00022729"/>
    </source>
</evidence>
<protein>
    <recommendedName>
        <fullName evidence="6">Peptidoglycan-associated lipoprotein</fullName>
        <shortName evidence="6">PAL</shortName>
    </recommendedName>
</protein>
<dbReference type="Gene3D" id="3.30.1330.60">
    <property type="entry name" value="OmpA-like domain"/>
    <property type="match status" value="1"/>
</dbReference>
<feature type="domain" description="OmpA-like" evidence="7">
    <location>
        <begin position="81"/>
        <end position="195"/>
    </location>
</feature>
<dbReference type="PRINTS" id="PR01021">
    <property type="entry name" value="OMPADOMAIN"/>
</dbReference>
<dbReference type="InterPro" id="IPR036737">
    <property type="entry name" value="OmpA-like_sf"/>
</dbReference>
<evidence type="ECO:0000313" key="9">
    <source>
        <dbReference type="Proteomes" id="UP000830055"/>
    </source>
</evidence>
<evidence type="ECO:0000313" key="8">
    <source>
        <dbReference type="EMBL" id="BDD89122.1"/>
    </source>
</evidence>
<proteinExistence type="inferred from homology"/>
<evidence type="ECO:0000256" key="6">
    <source>
        <dbReference type="HAMAP-Rule" id="MF_02204"/>
    </source>
</evidence>
<dbReference type="CDD" id="cd07185">
    <property type="entry name" value="OmpA_C-like"/>
    <property type="match status" value="1"/>
</dbReference>
<comment type="similarity">
    <text evidence="6">Belongs to the Pal lipoprotein family.</text>
</comment>
<sequence length="195" mass="21107">MMGMRQAIRLLVAASVCLLLIGGCGKKDVDMKPEGNLLGGAAEQSGQPDAGTFTSGDLESLEKTGVNPLLPDTTSDEYKAVYGRSTAPLYPVFFSFDSSVIEPDQYDNLNSSGAHLLVNAQARLVVEGNCDERGTADYNMALGELRALNVKKYLVNLGVAESRIKTISYGSERPLYPGHDEESWAMNRRVDLVMP</sequence>
<name>A0ABM7WDQ8_9BACT</name>
<evidence type="ECO:0000259" key="7">
    <source>
        <dbReference type="PROSITE" id="PS51123"/>
    </source>
</evidence>
<dbReference type="PANTHER" id="PTHR30329:SF21">
    <property type="entry name" value="LIPOPROTEIN YIAD-RELATED"/>
    <property type="match status" value="1"/>
</dbReference>
<evidence type="ECO:0000256" key="4">
    <source>
        <dbReference type="ARBA" id="ARBA00023237"/>
    </source>
</evidence>
<dbReference type="InterPro" id="IPR006664">
    <property type="entry name" value="OMP_bac"/>
</dbReference>
<dbReference type="SUPFAM" id="SSF103088">
    <property type="entry name" value="OmpA-like"/>
    <property type="match status" value="1"/>
</dbReference>
<evidence type="ECO:0000256" key="3">
    <source>
        <dbReference type="ARBA" id="ARBA00023139"/>
    </source>
</evidence>
<dbReference type="InterPro" id="IPR006665">
    <property type="entry name" value="OmpA-like"/>
</dbReference>
<accession>A0ABM7WDQ8</accession>
<evidence type="ECO:0000256" key="5">
    <source>
        <dbReference type="ARBA" id="ARBA00023288"/>
    </source>
</evidence>
<dbReference type="EMBL" id="AP025516">
    <property type="protein sequence ID" value="BDD89122.1"/>
    <property type="molecule type" value="Genomic_DNA"/>
</dbReference>
<dbReference type="InterPro" id="IPR050330">
    <property type="entry name" value="Bact_OuterMem_StrucFunc"/>
</dbReference>
<keyword evidence="5 6" id="KW-0449">Lipoprotein</keyword>
<keyword evidence="1 6" id="KW-0732">Signal</keyword>
<keyword evidence="3 6" id="KW-0564">Palmitate</keyword>
<keyword evidence="4 6" id="KW-0998">Cell outer membrane</keyword>
<keyword evidence="9" id="KW-1185">Reference proteome</keyword>
<dbReference type="Proteomes" id="UP000830055">
    <property type="component" value="Chromosome"/>
</dbReference>
<comment type="subcellular location">
    <subcellularLocation>
        <location evidence="6">Cell outer membrane</location>
        <topology evidence="6">Lipid-anchor</topology>
    </subcellularLocation>
</comment>
<evidence type="ECO:0000256" key="2">
    <source>
        <dbReference type="ARBA" id="ARBA00023136"/>
    </source>
</evidence>
<organism evidence="8 9">
    <name type="scientific">Desulfofustis limnaeus</name>
    <dbReference type="NCBI Taxonomy" id="2740163"/>
    <lineage>
        <taxon>Bacteria</taxon>
        <taxon>Pseudomonadati</taxon>
        <taxon>Thermodesulfobacteriota</taxon>
        <taxon>Desulfobulbia</taxon>
        <taxon>Desulfobulbales</taxon>
        <taxon>Desulfocapsaceae</taxon>
        <taxon>Desulfofustis</taxon>
    </lineage>
</organism>
<dbReference type="PROSITE" id="PS51257">
    <property type="entry name" value="PROKAR_LIPOPROTEIN"/>
    <property type="match status" value="1"/>
</dbReference>
<reference evidence="8 9" key="1">
    <citation type="submission" date="2022-01" db="EMBL/GenBank/DDBJ databases">
        <title>Desulfofustis limnae sp. nov., a novel mesophilic sulfate-reducing bacterium isolated from marsh soil.</title>
        <authorList>
            <person name="Watanabe M."/>
            <person name="Takahashi A."/>
            <person name="Kojima H."/>
            <person name="Fukui M."/>
        </authorList>
    </citation>
    <scope>NUCLEOTIDE SEQUENCE [LARGE SCALE GENOMIC DNA]</scope>
    <source>
        <strain evidence="8 9">PPLL</strain>
    </source>
</reference>
<dbReference type="PROSITE" id="PS51123">
    <property type="entry name" value="OMPA_2"/>
    <property type="match status" value="1"/>
</dbReference>
<dbReference type="HAMAP" id="MF_02204">
    <property type="entry name" value="Pal"/>
    <property type="match status" value="1"/>
</dbReference>
<gene>
    <name evidence="6" type="primary">pal</name>
    <name evidence="8" type="ORF">DPPLL_34870</name>
</gene>
<keyword evidence="2 6" id="KW-0472">Membrane</keyword>
<dbReference type="PANTHER" id="PTHR30329">
    <property type="entry name" value="STATOR ELEMENT OF FLAGELLAR MOTOR COMPLEX"/>
    <property type="match status" value="1"/>
</dbReference>